<evidence type="ECO:0000313" key="3">
    <source>
        <dbReference type="EMBL" id="VFU15793.1"/>
    </source>
</evidence>
<keyword evidence="1 3" id="KW-0378">Hydrolase</keyword>
<dbReference type="SUPFAM" id="SSF55144">
    <property type="entry name" value="LigT-like"/>
    <property type="match status" value="1"/>
</dbReference>
<reference evidence="3" key="1">
    <citation type="submission" date="2019-03" db="EMBL/GenBank/DDBJ databases">
        <authorList>
            <person name="Hao L."/>
        </authorList>
    </citation>
    <scope>NUCLEOTIDE SEQUENCE</scope>
</reference>
<accession>A0A485M1X9</accession>
<dbReference type="InterPro" id="IPR009097">
    <property type="entry name" value="Cyclic_Pdiesterase"/>
</dbReference>
<dbReference type="PANTHER" id="PTHR35561:SF1">
    <property type="entry name" value="RNA 2',3'-CYCLIC PHOSPHODIESTERASE"/>
    <property type="match status" value="1"/>
</dbReference>
<dbReference type="EMBL" id="CAADRM010000109">
    <property type="protein sequence ID" value="VFU15793.1"/>
    <property type="molecule type" value="Genomic_DNA"/>
</dbReference>
<proteinExistence type="inferred from homology"/>
<organism evidence="3">
    <name type="scientific">anaerobic digester metagenome</name>
    <dbReference type="NCBI Taxonomy" id="1263854"/>
    <lineage>
        <taxon>unclassified sequences</taxon>
        <taxon>metagenomes</taxon>
        <taxon>ecological metagenomes</taxon>
    </lineage>
</organism>
<dbReference type="AlphaFoldDB" id="A0A485M1X9"/>
<feature type="domain" description="Phosphoesterase HXTX" evidence="2">
    <location>
        <begin position="100"/>
        <end position="170"/>
    </location>
</feature>
<sequence length="183" mass="20171">MIRTFVAIDLPEEIKADLASVIADLSKKNDRVRWVKPAGMHITLKFLGDIPEQTVGPLSVELNAVARDFSPLGLAVEGLGVFPNLRRPRVVWAGLSGEIERLGQLASRVDKACALFGVKPEKRPFQAHITIGRLKIPTVVDLNKELRKKGFSATEIVLYQSELLPSGARYTVLNRSILGYKGE</sequence>
<dbReference type="InterPro" id="IPR004175">
    <property type="entry name" value="RNA_CPDase"/>
</dbReference>
<dbReference type="PANTHER" id="PTHR35561">
    <property type="entry name" value="RNA 2',3'-CYCLIC PHOSPHODIESTERASE"/>
    <property type="match status" value="1"/>
</dbReference>
<protein>
    <submittedName>
        <fullName evidence="3">RNA 2',3'-cyclic phosphodiesterase</fullName>
        <ecNumber evidence="3">3.1.4.-</ecNumber>
    </submittedName>
</protein>
<dbReference type="EC" id="3.1.4.-" evidence="3"/>
<dbReference type="Pfam" id="PF02834">
    <property type="entry name" value="LigT_PEase"/>
    <property type="match status" value="2"/>
</dbReference>
<evidence type="ECO:0000259" key="2">
    <source>
        <dbReference type="Pfam" id="PF02834"/>
    </source>
</evidence>
<dbReference type="GO" id="GO:0008664">
    <property type="term" value="F:RNA 2',3'-cyclic 3'-phosphodiesterase activity"/>
    <property type="evidence" value="ECO:0007669"/>
    <property type="project" value="InterPro"/>
</dbReference>
<dbReference type="InterPro" id="IPR014051">
    <property type="entry name" value="Phosphoesterase_HXTX"/>
</dbReference>
<dbReference type="NCBIfam" id="TIGR02258">
    <property type="entry name" value="2_5_ligase"/>
    <property type="match status" value="1"/>
</dbReference>
<dbReference type="Gene3D" id="3.90.1140.10">
    <property type="entry name" value="Cyclic phosphodiesterase"/>
    <property type="match status" value="1"/>
</dbReference>
<name>A0A485M1X9_9ZZZZ</name>
<gene>
    <name evidence="3" type="primary">ligT</name>
    <name evidence="3" type="ORF">SCFA_450031</name>
</gene>
<dbReference type="HAMAP" id="MF_01940">
    <property type="entry name" value="RNA_CPDase"/>
    <property type="match status" value="1"/>
</dbReference>
<evidence type="ECO:0000256" key="1">
    <source>
        <dbReference type="ARBA" id="ARBA00022801"/>
    </source>
</evidence>
<feature type="domain" description="Phosphoesterase HXTX" evidence="2">
    <location>
        <begin position="8"/>
        <end position="92"/>
    </location>
</feature>
<dbReference type="GO" id="GO:0004113">
    <property type="term" value="F:2',3'-cyclic-nucleotide 3'-phosphodiesterase activity"/>
    <property type="evidence" value="ECO:0007669"/>
    <property type="project" value="InterPro"/>
</dbReference>